<geneLocation type="chloroplast" evidence="1"/>
<accession>A0A060A8D9</accession>
<evidence type="ECO:0000313" key="1">
    <source>
        <dbReference type="EMBL" id="AIA61085.1"/>
    </source>
</evidence>
<proteinExistence type="predicted"/>
<dbReference type="AlphaFoldDB" id="A0A060A8D9"/>
<gene>
    <name evidence="1" type="primary">ycf80</name>
</gene>
<keyword evidence="1" id="KW-0150">Chloroplast</keyword>
<sequence length="249" mass="29830">MDDYYIFEYHLSEKKSKPSFWQWWISPIQMEHLLLSRQVQRICMPLRKASMRTNHLDYQFTYQFGYHLPQIHAEFKQSLQSCPIYYVVNPKHELILLSPRKWESEYQPPTFVNWVFDLIFHQRPTSFVLAFFHPQDADMYLKTVMINAYERDKNSFIQEGDVYSFLQLNGKDVKVIFIPPLKQMCEWKKFEGTPVFRIFANHQEFLFVSKKNAQQFAKKLSCKYDVISLESVLEADLARQSRCVLVPLS</sequence>
<dbReference type="EMBL" id="KJ569775">
    <property type="protein sequence ID" value="AIA61085.1"/>
    <property type="molecule type" value="Genomic_DNA"/>
</dbReference>
<name>A0A060A8D9_9RHOD</name>
<protein>
    <submittedName>
        <fullName evidence="1">Uncharacterized protein</fullName>
    </submittedName>
</protein>
<reference evidence="1" key="1">
    <citation type="submission" date="2014-03" db="EMBL/GenBank/DDBJ databases">
        <title>Metagenomic reconstruction of the complete chloroplast and mitochondrial genomes of a novel unicellular red alga from the Cyanidiaceae family.</title>
        <authorList>
            <person name="Servin-Garciduenas L.E."/>
            <person name="Martinez-Romero E."/>
        </authorList>
    </citation>
    <scope>NUCLEOTIDE SEQUENCE</scope>
    <source>
        <strain evidence="1">MX-AZ01</strain>
    </source>
</reference>
<organism evidence="1">
    <name type="scientific">Cyanidiaceae sp. MX-AZ01</name>
    <dbReference type="NCBI Taxonomy" id="1503164"/>
    <lineage>
        <taxon>Eukaryota</taxon>
        <taxon>Rhodophyta</taxon>
        <taxon>Bangiophyceae</taxon>
        <taxon>Cyanidiales</taxon>
        <taxon>Cyanidiaceae</taxon>
    </lineage>
</organism>
<keyword evidence="1" id="KW-0934">Plastid</keyword>